<dbReference type="InterPro" id="IPR016162">
    <property type="entry name" value="Ald_DH_N"/>
</dbReference>
<dbReference type="EMBL" id="KN832902">
    <property type="protein sequence ID" value="KIM92956.1"/>
    <property type="molecule type" value="Genomic_DNA"/>
</dbReference>
<dbReference type="EC" id="1.2.1.3" evidence="2"/>
<evidence type="ECO:0000256" key="3">
    <source>
        <dbReference type="ARBA" id="ARBA00049194"/>
    </source>
</evidence>
<dbReference type="InterPro" id="IPR016161">
    <property type="entry name" value="Ald_DH/histidinol_DH"/>
</dbReference>
<accession>A0A0C3GR40</accession>
<keyword evidence="6" id="KW-1185">Reference proteome</keyword>
<reference evidence="6" key="2">
    <citation type="submission" date="2015-01" db="EMBL/GenBank/DDBJ databases">
        <title>Evolutionary Origins and Diversification of the Mycorrhizal Mutualists.</title>
        <authorList>
            <consortium name="DOE Joint Genome Institute"/>
            <consortium name="Mycorrhizal Genomics Consortium"/>
            <person name="Kohler A."/>
            <person name="Kuo A."/>
            <person name="Nagy L.G."/>
            <person name="Floudas D."/>
            <person name="Copeland A."/>
            <person name="Barry K.W."/>
            <person name="Cichocki N."/>
            <person name="Veneault-Fourrey C."/>
            <person name="LaButti K."/>
            <person name="Lindquist E.A."/>
            <person name="Lipzen A."/>
            <person name="Lundell T."/>
            <person name="Morin E."/>
            <person name="Murat C."/>
            <person name="Riley R."/>
            <person name="Ohm R."/>
            <person name="Sun H."/>
            <person name="Tunlid A."/>
            <person name="Henrissat B."/>
            <person name="Grigoriev I.V."/>
            <person name="Hibbett D.S."/>
            <person name="Martin F."/>
        </authorList>
    </citation>
    <scope>NUCLEOTIDE SEQUENCE [LARGE SCALE GENOMIC DNA]</scope>
    <source>
        <strain evidence="6">Zn</strain>
    </source>
</reference>
<organism evidence="5 6">
    <name type="scientific">Oidiodendron maius (strain Zn)</name>
    <dbReference type="NCBI Taxonomy" id="913774"/>
    <lineage>
        <taxon>Eukaryota</taxon>
        <taxon>Fungi</taxon>
        <taxon>Dikarya</taxon>
        <taxon>Ascomycota</taxon>
        <taxon>Pezizomycotina</taxon>
        <taxon>Leotiomycetes</taxon>
        <taxon>Leotiomycetes incertae sedis</taxon>
        <taxon>Myxotrichaceae</taxon>
        <taxon>Oidiodendron</taxon>
    </lineage>
</organism>
<evidence type="ECO:0000256" key="1">
    <source>
        <dbReference type="ARBA" id="ARBA00009986"/>
    </source>
</evidence>
<feature type="domain" description="Aldehyde dehydrogenase" evidence="4">
    <location>
        <begin position="100"/>
        <end position="194"/>
    </location>
</feature>
<comment type="catalytic activity">
    <reaction evidence="3">
        <text>an aldehyde + NAD(+) + H2O = a carboxylate + NADH + 2 H(+)</text>
        <dbReference type="Rhea" id="RHEA:16185"/>
        <dbReference type="ChEBI" id="CHEBI:15377"/>
        <dbReference type="ChEBI" id="CHEBI:15378"/>
        <dbReference type="ChEBI" id="CHEBI:17478"/>
        <dbReference type="ChEBI" id="CHEBI:29067"/>
        <dbReference type="ChEBI" id="CHEBI:57540"/>
        <dbReference type="ChEBI" id="CHEBI:57945"/>
        <dbReference type="EC" id="1.2.1.3"/>
    </reaction>
</comment>
<name>A0A0C3GR40_OIDMZ</name>
<evidence type="ECO:0000313" key="5">
    <source>
        <dbReference type="EMBL" id="KIM92956.1"/>
    </source>
</evidence>
<dbReference type="HOGENOM" id="CLU_005391_6_0_1"/>
<dbReference type="Proteomes" id="UP000054321">
    <property type="component" value="Unassembled WGS sequence"/>
</dbReference>
<sequence length="194" mass="20986">MNPATKRPNAEVPIAILEDVNDAVAAARAAFKSWSKTTIRERVAALNAFAVALLEYKDEFARLMTIEQGKTLDLATMEIMASHAWLTETAKLELPEEIGMFAAIAKVAPAVYTGNNIIVKPSPFTPYCGLKALELAQRFFPPGVIQVLSGDDNLGPWLTAHPGIDKISFTGSVATGKKVMESASKTLKRVTLEL</sequence>
<dbReference type="Gene3D" id="3.40.605.10">
    <property type="entry name" value="Aldehyde Dehydrogenase, Chain A, domain 1"/>
    <property type="match status" value="2"/>
</dbReference>
<dbReference type="OrthoDB" id="310895at2759"/>
<evidence type="ECO:0000313" key="6">
    <source>
        <dbReference type="Proteomes" id="UP000054321"/>
    </source>
</evidence>
<protein>
    <recommendedName>
        <fullName evidence="2">aldehyde dehydrogenase (NAD(+))</fullName>
        <ecNumber evidence="2">1.2.1.3</ecNumber>
    </recommendedName>
</protein>
<dbReference type="SUPFAM" id="SSF53720">
    <property type="entry name" value="ALDH-like"/>
    <property type="match status" value="1"/>
</dbReference>
<dbReference type="PANTHER" id="PTHR11699">
    <property type="entry name" value="ALDEHYDE DEHYDROGENASE-RELATED"/>
    <property type="match status" value="1"/>
</dbReference>
<proteinExistence type="inferred from homology"/>
<dbReference type="Pfam" id="PF00171">
    <property type="entry name" value="Aldedh"/>
    <property type="match status" value="2"/>
</dbReference>
<evidence type="ECO:0000256" key="2">
    <source>
        <dbReference type="ARBA" id="ARBA00024226"/>
    </source>
</evidence>
<evidence type="ECO:0000259" key="4">
    <source>
        <dbReference type="Pfam" id="PF00171"/>
    </source>
</evidence>
<reference evidence="5 6" key="1">
    <citation type="submission" date="2014-04" db="EMBL/GenBank/DDBJ databases">
        <authorList>
            <consortium name="DOE Joint Genome Institute"/>
            <person name="Kuo A."/>
            <person name="Martino E."/>
            <person name="Perotto S."/>
            <person name="Kohler A."/>
            <person name="Nagy L.G."/>
            <person name="Floudas D."/>
            <person name="Copeland A."/>
            <person name="Barry K.W."/>
            <person name="Cichocki N."/>
            <person name="Veneault-Fourrey C."/>
            <person name="LaButti K."/>
            <person name="Lindquist E.A."/>
            <person name="Lipzen A."/>
            <person name="Lundell T."/>
            <person name="Morin E."/>
            <person name="Murat C."/>
            <person name="Sun H."/>
            <person name="Tunlid A."/>
            <person name="Henrissat B."/>
            <person name="Grigoriev I.V."/>
            <person name="Hibbett D.S."/>
            <person name="Martin F."/>
            <person name="Nordberg H.P."/>
            <person name="Cantor M.N."/>
            <person name="Hua S.X."/>
        </authorList>
    </citation>
    <scope>NUCLEOTIDE SEQUENCE [LARGE SCALE GENOMIC DNA]</scope>
    <source>
        <strain evidence="5 6">Zn</strain>
    </source>
</reference>
<comment type="similarity">
    <text evidence="1">Belongs to the aldehyde dehydrogenase family.</text>
</comment>
<feature type="domain" description="Aldehyde dehydrogenase" evidence="4">
    <location>
        <begin position="1"/>
        <end position="91"/>
    </location>
</feature>
<dbReference type="STRING" id="913774.A0A0C3GR40"/>
<dbReference type="InterPro" id="IPR015590">
    <property type="entry name" value="Aldehyde_DH_dom"/>
</dbReference>
<dbReference type="AlphaFoldDB" id="A0A0C3GR40"/>
<dbReference type="GO" id="GO:0004029">
    <property type="term" value="F:aldehyde dehydrogenase (NAD+) activity"/>
    <property type="evidence" value="ECO:0007669"/>
    <property type="project" value="UniProtKB-EC"/>
</dbReference>
<gene>
    <name evidence="5" type="ORF">OIDMADRAFT_62080</name>
</gene>
<dbReference type="InParanoid" id="A0A0C3GR40"/>